<reference evidence="2" key="1">
    <citation type="submission" date="2023-10" db="EMBL/GenBank/DDBJ databases">
        <title>Genome assemblies of two species of porcelain crab, Petrolisthes cinctipes and Petrolisthes manimaculis (Anomura: Porcellanidae).</title>
        <authorList>
            <person name="Angst P."/>
        </authorList>
    </citation>
    <scope>NUCLEOTIDE SEQUENCE</scope>
    <source>
        <strain evidence="2">PB745_01</strain>
        <tissue evidence="2">Gill</tissue>
    </source>
</reference>
<gene>
    <name evidence="2" type="ORF">Pcinc_019019</name>
</gene>
<dbReference type="EMBL" id="JAWQEG010001863">
    <property type="protein sequence ID" value="KAK3876170.1"/>
    <property type="molecule type" value="Genomic_DNA"/>
</dbReference>
<feature type="region of interest" description="Disordered" evidence="1">
    <location>
        <begin position="1"/>
        <end position="28"/>
    </location>
</feature>
<accession>A0AAE1FMK4</accession>
<sequence>MFEKSKFHDQSLPQENITNNHNKEDWDAGQVKATELEAEDWMLDEEPVQTTAARRVKLGQVGGQGWNLGMGDLWWKIISPEDPANGVEPAKWDGDRARDGTKDEYLLEDYIFSFQEYEVLQENWVEKAIASYQ</sequence>
<feature type="compositionally biased region" description="Polar residues" evidence="1">
    <location>
        <begin position="11"/>
        <end position="20"/>
    </location>
</feature>
<proteinExistence type="predicted"/>
<evidence type="ECO:0000313" key="3">
    <source>
        <dbReference type="Proteomes" id="UP001286313"/>
    </source>
</evidence>
<name>A0AAE1FMK4_PETCI</name>
<evidence type="ECO:0000313" key="2">
    <source>
        <dbReference type="EMBL" id="KAK3876170.1"/>
    </source>
</evidence>
<comment type="caution">
    <text evidence="2">The sequence shown here is derived from an EMBL/GenBank/DDBJ whole genome shotgun (WGS) entry which is preliminary data.</text>
</comment>
<evidence type="ECO:0000256" key="1">
    <source>
        <dbReference type="SAM" id="MobiDB-lite"/>
    </source>
</evidence>
<protein>
    <submittedName>
        <fullName evidence="2">Uncharacterized protein</fullName>
    </submittedName>
</protein>
<dbReference type="AlphaFoldDB" id="A0AAE1FMK4"/>
<keyword evidence="3" id="KW-1185">Reference proteome</keyword>
<organism evidence="2 3">
    <name type="scientific">Petrolisthes cinctipes</name>
    <name type="common">Flat porcelain crab</name>
    <dbReference type="NCBI Taxonomy" id="88211"/>
    <lineage>
        <taxon>Eukaryota</taxon>
        <taxon>Metazoa</taxon>
        <taxon>Ecdysozoa</taxon>
        <taxon>Arthropoda</taxon>
        <taxon>Crustacea</taxon>
        <taxon>Multicrustacea</taxon>
        <taxon>Malacostraca</taxon>
        <taxon>Eumalacostraca</taxon>
        <taxon>Eucarida</taxon>
        <taxon>Decapoda</taxon>
        <taxon>Pleocyemata</taxon>
        <taxon>Anomura</taxon>
        <taxon>Galatheoidea</taxon>
        <taxon>Porcellanidae</taxon>
        <taxon>Petrolisthes</taxon>
    </lineage>
</organism>
<dbReference type="Proteomes" id="UP001286313">
    <property type="component" value="Unassembled WGS sequence"/>
</dbReference>